<evidence type="ECO:0000313" key="3">
    <source>
        <dbReference type="Proteomes" id="UP000030101"/>
    </source>
</evidence>
<sequence length="215" mass="24345">MNKILLFLLLLSFPLLSNAQSREQDDTLSVTDTLPEGDMSDLLDFLGVRLYKLKISSSLPLTHPKAILIEKIEGGSVARDTISFADILAHRSQNDLYTSYPLSGLGQISKNKDGKATLKVSFNLPILKQDATRELKVDEKQAKDYIFFSVAHAYPKFERGVFTPLFVFIPPLYMEDGFGSYCAINYSKVPPIEWKTKFGLDNYIIYSFLFDRVEP</sequence>
<comment type="caution">
    <text evidence="2">The sequence shown here is derived from an EMBL/GenBank/DDBJ whole genome shotgun (WGS) entry which is preliminary data.</text>
</comment>
<keyword evidence="3" id="KW-1185">Reference proteome</keyword>
<accession>A0ABR4XK12</accession>
<proteinExistence type="predicted"/>
<organism evidence="2 3">
    <name type="scientific">Porphyromonas canoris</name>
    <dbReference type="NCBI Taxonomy" id="36875"/>
    <lineage>
        <taxon>Bacteria</taxon>
        <taxon>Pseudomonadati</taxon>
        <taxon>Bacteroidota</taxon>
        <taxon>Bacteroidia</taxon>
        <taxon>Bacteroidales</taxon>
        <taxon>Porphyromonadaceae</taxon>
        <taxon>Porphyromonas</taxon>
    </lineage>
</organism>
<dbReference type="Proteomes" id="UP000030101">
    <property type="component" value="Unassembled WGS sequence"/>
</dbReference>
<protein>
    <submittedName>
        <fullName evidence="2">Uncharacterized protein</fullName>
    </submittedName>
</protein>
<keyword evidence="1" id="KW-0732">Signal</keyword>
<name>A0ABR4XK12_9PORP</name>
<feature type="signal peptide" evidence="1">
    <location>
        <begin position="1"/>
        <end position="19"/>
    </location>
</feature>
<evidence type="ECO:0000313" key="2">
    <source>
        <dbReference type="EMBL" id="KGN91998.1"/>
    </source>
</evidence>
<reference evidence="2 3" key="1">
    <citation type="submission" date="2014-08" db="EMBL/GenBank/DDBJ databases">
        <title>Porphyromonas canoris strain:OH2762 Genome sequencing.</title>
        <authorList>
            <person name="Wallis C."/>
            <person name="Deusch O."/>
            <person name="O'Flynn C."/>
            <person name="Davis I."/>
            <person name="Jospin G."/>
            <person name="Darling A.E."/>
            <person name="Coil D.A."/>
            <person name="Alexiev A."/>
            <person name="Horsfall A."/>
            <person name="Kirkwood N."/>
            <person name="Harris S."/>
            <person name="Eisen J.A."/>
        </authorList>
    </citation>
    <scope>NUCLEOTIDE SEQUENCE [LARGE SCALE GENOMIC DNA]</scope>
    <source>
        <strain evidence="3">COT-108 OH2762</strain>
    </source>
</reference>
<gene>
    <name evidence="2" type="ORF">HQ43_08100</name>
</gene>
<dbReference type="RefSeq" id="WP_036791791.1">
    <property type="nucleotide sequence ID" value="NZ_JQZV01000013.1"/>
</dbReference>
<feature type="chain" id="PRO_5045877636" evidence="1">
    <location>
        <begin position="20"/>
        <end position="215"/>
    </location>
</feature>
<evidence type="ECO:0000256" key="1">
    <source>
        <dbReference type="SAM" id="SignalP"/>
    </source>
</evidence>
<dbReference type="EMBL" id="JQZV01000013">
    <property type="protein sequence ID" value="KGN91998.1"/>
    <property type="molecule type" value="Genomic_DNA"/>
</dbReference>